<comment type="caution">
    <text evidence="2">The sequence shown here is derived from an EMBL/GenBank/DDBJ whole genome shotgun (WGS) entry which is preliminary data.</text>
</comment>
<gene>
    <name evidence="2" type="ORF">GCM10017577_51100</name>
</gene>
<evidence type="ECO:0000313" key="3">
    <source>
        <dbReference type="Proteomes" id="UP001143463"/>
    </source>
</evidence>
<sequence>MLSTRGVLGGLVATALATSLAVGAGSGGEVAVPPAAPVPVCAETGPYAPPPPDSVGTPAGLRLCPVRAALQIRTPGAVLDGLDLTGGLVVAAPGVVVRRSRITGDGTVAAGVRTLDGGSVRIEDTTLTGEFTDAAVDGPDWVAERIEMTAVRADGARLGPGATLRNSWLHDFAPRPDRPVDAITLAAPEGDVLVEANRVRLGTGPGLGSAVLVDPAETARHESAGDREHHAERRGPVVVRDNELGGGRYTLRRDVAAAPLAFLRITGNRFHRDAGAAPLRVRGAAELRDNVFVDGGEVRR</sequence>
<dbReference type="Proteomes" id="UP001143463">
    <property type="component" value="Unassembled WGS sequence"/>
</dbReference>
<organism evidence="2 3">
    <name type="scientific">Pseudonocardia halophobica</name>
    <dbReference type="NCBI Taxonomy" id="29401"/>
    <lineage>
        <taxon>Bacteria</taxon>
        <taxon>Bacillati</taxon>
        <taxon>Actinomycetota</taxon>
        <taxon>Actinomycetes</taxon>
        <taxon>Pseudonocardiales</taxon>
        <taxon>Pseudonocardiaceae</taxon>
        <taxon>Pseudonocardia</taxon>
    </lineage>
</organism>
<reference evidence="2" key="1">
    <citation type="journal article" date="2014" name="Int. J. Syst. Evol. Microbiol.">
        <title>Complete genome sequence of Corynebacterium casei LMG S-19264T (=DSM 44701T), isolated from a smear-ripened cheese.</title>
        <authorList>
            <consortium name="US DOE Joint Genome Institute (JGI-PGF)"/>
            <person name="Walter F."/>
            <person name="Albersmeier A."/>
            <person name="Kalinowski J."/>
            <person name="Ruckert C."/>
        </authorList>
    </citation>
    <scope>NUCLEOTIDE SEQUENCE</scope>
    <source>
        <strain evidence="2">VKM Ac-1069</strain>
    </source>
</reference>
<evidence type="ECO:0008006" key="4">
    <source>
        <dbReference type="Google" id="ProtNLM"/>
    </source>
</evidence>
<reference evidence="2" key="2">
    <citation type="submission" date="2023-01" db="EMBL/GenBank/DDBJ databases">
        <authorList>
            <person name="Sun Q."/>
            <person name="Evtushenko L."/>
        </authorList>
    </citation>
    <scope>NUCLEOTIDE SEQUENCE</scope>
    <source>
        <strain evidence="2">VKM Ac-1069</strain>
    </source>
</reference>
<keyword evidence="3" id="KW-1185">Reference proteome</keyword>
<proteinExistence type="predicted"/>
<protein>
    <recommendedName>
        <fullName evidence="4">Right handed beta helix region</fullName>
    </recommendedName>
</protein>
<dbReference type="EMBL" id="BSFQ01000027">
    <property type="protein sequence ID" value="GLL13965.1"/>
    <property type="molecule type" value="Genomic_DNA"/>
</dbReference>
<dbReference type="AlphaFoldDB" id="A0A9W6L6U2"/>
<name>A0A9W6L6U2_9PSEU</name>
<keyword evidence="1" id="KW-0732">Signal</keyword>
<evidence type="ECO:0000256" key="1">
    <source>
        <dbReference type="SAM" id="SignalP"/>
    </source>
</evidence>
<accession>A0A9W6L6U2</accession>
<evidence type="ECO:0000313" key="2">
    <source>
        <dbReference type="EMBL" id="GLL13965.1"/>
    </source>
</evidence>
<feature type="signal peptide" evidence="1">
    <location>
        <begin position="1"/>
        <end position="24"/>
    </location>
</feature>
<dbReference type="RefSeq" id="WP_037052412.1">
    <property type="nucleotide sequence ID" value="NZ_BAAAUZ010000064.1"/>
</dbReference>
<feature type="chain" id="PRO_5040811408" description="Right handed beta helix region" evidence="1">
    <location>
        <begin position="25"/>
        <end position="300"/>
    </location>
</feature>